<sequence length="443" mass="47452">MVAYGVDTLAITDLLQVPVAVGGVAVQAGADQYIVLYYQLLVDTADGVGKGDAFSAFTTQKISGGKQVDAGDFQLGRGDRARITRKAQLRKVIGADPGLLEQRRHQPIGDATVADTFANRVDARVVGLQGVIDQDAAVTGQAGLLGQFGVGPYAGGHDHQIGVDPVAIVELHCGYTALIIAEQGVGLFVEAKAQAALFQRRLQHPPAGLVQLALQQRLAVMHHRDVHTAQTQTVGRFQAEQSAADDDCAFVRDGGVDHLPRVADVAITDDAVQRVAGDRQYERSRTGGNQQPIVMGLGAVIGDHQAFDAIDLHHATVEQQLDTVAFVPVEIVEHDVFEILFAGQYRRQQDAIVIGVWLGAEDRDVVKVFAKFQQLFECAHAGHAVADHHQFEFGHLASESLQRVLDTFRANKKRRPVSGLTRTPLSGPALSGDAAFSVEGGVL</sequence>
<reference evidence="1 2" key="1">
    <citation type="submission" date="2018-08" db="EMBL/GenBank/DDBJ databases">
        <title>Recombination of ecologically and evolutionarily significant loci maintains genetic cohesion in the Pseudomonas syringae species complex.</title>
        <authorList>
            <person name="Dillon M."/>
            <person name="Thakur S."/>
            <person name="Almeida R.N.D."/>
            <person name="Weir B.S."/>
            <person name="Guttman D.S."/>
        </authorList>
    </citation>
    <scope>NUCLEOTIDE SEQUENCE [LARGE SCALE GENOMIC DNA]</scope>
    <source>
        <strain evidence="1 2">1449B</strain>
    </source>
</reference>
<dbReference type="AlphaFoldDB" id="A0A7Z6Y8P3"/>
<evidence type="ECO:0000313" key="2">
    <source>
        <dbReference type="Proteomes" id="UP000267078"/>
    </source>
</evidence>
<evidence type="ECO:0000313" key="1">
    <source>
        <dbReference type="EMBL" id="RMU89925.1"/>
    </source>
</evidence>
<comment type="caution">
    <text evidence="1">The sequence shown here is derived from an EMBL/GenBank/DDBJ whole genome shotgun (WGS) entry which is preliminary data.</text>
</comment>
<name>A0A7Z6Y8P3_PSESH</name>
<dbReference type="AntiFam" id="ANF00211">
    <property type="entry name" value="Shadow ORF (opposite nasD)"/>
</dbReference>
<organism evidence="1 2">
    <name type="scientific">Pseudomonas savastanoi pv. phaseolicola</name>
    <name type="common">Pseudomonas syringae pv. phaseolicola</name>
    <dbReference type="NCBI Taxonomy" id="319"/>
    <lineage>
        <taxon>Bacteria</taxon>
        <taxon>Pseudomonadati</taxon>
        <taxon>Pseudomonadota</taxon>
        <taxon>Gammaproteobacteria</taxon>
        <taxon>Pseudomonadales</taxon>
        <taxon>Pseudomonadaceae</taxon>
        <taxon>Pseudomonas</taxon>
    </lineage>
</organism>
<dbReference type="Proteomes" id="UP000267078">
    <property type="component" value="Unassembled WGS sequence"/>
</dbReference>
<proteinExistence type="predicted"/>
<protein>
    <submittedName>
        <fullName evidence="1">Uncharacterized protein</fullName>
    </submittedName>
</protein>
<dbReference type="EMBL" id="RBUI01000059">
    <property type="protein sequence ID" value="RMU89925.1"/>
    <property type="molecule type" value="Genomic_DNA"/>
</dbReference>
<accession>A0A7Z6Y8P3</accession>
<gene>
    <name evidence="1" type="ORF">ALP21_05421</name>
</gene>